<evidence type="ECO:0000256" key="3">
    <source>
        <dbReference type="ARBA" id="ARBA00022840"/>
    </source>
</evidence>
<feature type="non-terminal residue" evidence="7">
    <location>
        <position position="1"/>
    </location>
</feature>
<keyword evidence="4" id="KW-0648">Protein biosynthesis</keyword>
<dbReference type="InterPro" id="IPR023586">
    <property type="entry name" value="Ile-tRNA-ligase_type2"/>
</dbReference>
<keyword evidence="8" id="KW-1185">Reference proteome</keyword>
<gene>
    <name evidence="7" type="ORF">HC175_19830</name>
</gene>
<accession>A0ABX1D3Y9</accession>
<reference evidence="7 8" key="1">
    <citation type="submission" date="2020-03" db="EMBL/GenBank/DDBJ databases">
        <title>Salinimicrobium sp. nov, isolated from SCS.</title>
        <authorList>
            <person name="Cao W.R."/>
        </authorList>
    </citation>
    <scope>NUCLEOTIDE SEQUENCE [LARGE SCALE GENOMIC DNA]</scope>
    <source>
        <strain evidence="8">J15B91</strain>
    </source>
</reference>
<sequence>TVWWRLSQIYKKGLIYKGYTIQPYSPKAGTGLSSHELNQPGTYQDVTDTTVTAMFKAKKETLPAFLSEMEGEIFFIAWTTTPWTLPSNTALTVGPKIEYVTVKTYNQYTFEPITVVVAKDLAEKQFDKKFQK</sequence>
<comment type="caution">
    <text evidence="7">The sequence shown here is derived from an EMBL/GenBank/DDBJ whole genome shotgun (WGS) entry which is preliminary data.</text>
</comment>
<feature type="domain" description="Aminoacyl-tRNA synthetase class Ia" evidence="6">
    <location>
        <begin position="2"/>
        <end position="67"/>
    </location>
</feature>
<protein>
    <submittedName>
        <fullName evidence="7">Class I tRNA ligase family protein</fullName>
    </submittedName>
</protein>
<keyword evidence="2" id="KW-0547">Nucleotide-binding</keyword>
<evidence type="ECO:0000259" key="6">
    <source>
        <dbReference type="Pfam" id="PF00133"/>
    </source>
</evidence>
<dbReference type="SUPFAM" id="SSF52374">
    <property type="entry name" value="Nucleotidylyl transferase"/>
    <property type="match status" value="1"/>
</dbReference>
<dbReference type="EMBL" id="JAAVJR010000875">
    <property type="protein sequence ID" value="NJW55167.1"/>
    <property type="molecule type" value="Genomic_DNA"/>
</dbReference>
<dbReference type="InterPro" id="IPR002300">
    <property type="entry name" value="aa-tRNA-synth_Ia"/>
</dbReference>
<dbReference type="PANTHER" id="PTHR42780">
    <property type="entry name" value="SOLEUCYL-TRNA SYNTHETASE"/>
    <property type="match status" value="1"/>
</dbReference>
<proteinExistence type="predicted"/>
<name>A0ABX1D3Y9_9FLAO</name>
<evidence type="ECO:0000313" key="8">
    <source>
        <dbReference type="Proteomes" id="UP000703674"/>
    </source>
</evidence>
<dbReference type="Proteomes" id="UP000703674">
    <property type="component" value="Unassembled WGS sequence"/>
</dbReference>
<organism evidence="7 8">
    <name type="scientific">Salinimicrobium oceani</name>
    <dbReference type="NCBI Taxonomy" id="2722702"/>
    <lineage>
        <taxon>Bacteria</taxon>
        <taxon>Pseudomonadati</taxon>
        <taxon>Bacteroidota</taxon>
        <taxon>Flavobacteriia</taxon>
        <taxon>Flavobacteriales</taxon>
        <taxon>Flavobacteriaceae</taxon>
        <taxon>Salinimicrobium</taxon>
    </lineage>
</organism>
<keyword evidence="1 7" id="KW-0436">Ligase</keyword>
<dbReference type="Pfam" id="PF00133">
    <property type="entry name" value="tRNA-synt_1"/>
    <property type="match status" value="1"/>
</dbReference>
<keyword evidence="3" id="KW-0067">ATP-binding</keyword>
<evidence type="ECO:0000313" key="7">
    <source>
        <dbReference type="EMBL" id="NJW55167.1"/>
    </source>
</evidence>
<dbReference type="SUPFAM" id="SSF50677">
    <property type="entry name" value="ValRS/IleRS/LeuRS editing domain"/>
    <property type="match status" value="1"/>
</dbReference>
<evidence type="ECO:0000256" key="1">
    <source>
        <dbReference type="ARBA" id="ARBA00022598"/>
    </source>
</evidence>
<dbReference type="InterPro" id="IPR009008">
    <property type="entry name" value="Val/Leu/Ile-tRNA-synth_edit"/>
</dbReference>
<feature type="non-terminal residue" evidence="7">
    <location>
        <position position="132"/>
    </location>
</feature>
<evidence type="ECO:0000256" key="5">
    <source>
        <dbReference type="ARBA" id="ARBA00023146"/>
    </source>
</evidence>
<keyword evidence="5" id="KW-0030">Aminoacyl-tRNA synthetase</keyword>
<evidence type="ECO:0000256" key="2">
    <source>
        <dbReference type="ARBA" id="ARBA00022741"/>
    </source>
</evidence>
<dbReference type="Gene3D" id="3.90.740.10">
    <property type="entry name" value="Valyl/Leucyl/Isoleucyl-tRNA synthetase, editing domain"/>
    <property type="match status" value="1"/>
</dbReference>
<dbReference type="GO" id="GO:0016874">
    <property type="term" value="F:ligase activity"/>
    <property type="evidence" value="ECO:0007669"/>
    <property type="project" value="UniProtKB-KW"/>
</dbReference>
<evidence type="ECO:0000256" key="4">
    <source>
        <dbReference type="ARBA" id="ARBA00022917"/>
    </source>
</evidence>
<dbReference type="RefSeq" id="WP_168139817.1">
    <property type="nucleotide sequence ID" value="NZ_JAAVJR010000875.1"/>
</dbReference>
<dbReference type="PANTHER" id="PTHR42780:SF1">
    <property type="entry name" value="ISOLEUCINE--TRNA LIGASE, CYTOPLASMIC"/>
    <property type="match status" value="1"/>
</dbReference>